<keyword evidence="1" id="KW-1133">Transmembrane helix</keyword>
<evidence type="ECO:0000313" key="4">
    <source>
        <dbReference type="Proteomes" id="UP000542813"/>
    </source>
</evidence>
<keyword evidence="1" id="KW-0812">Transmembrane</keyword>
<comment type="caution">
    <text evidence="3">The sequence shown here is derived from an EMBL/GenBank/DDBJ whole genome shotgun (WGS) entry which is preliminary data.</text>
</comment>
<evidence type="ECO:0000256" key="1">
    <source>
        <dbReference type="SAM" id="Phobius"/>
    </source>
</evidence>
<reference evidence="3 4" key="1">
    <citation type="submission" date="2020-08" db="EMBL/GenBank/DDBJ databases">
        <title>Sequencing the genomes of 1000 actinobacteria strains.</title>
        <authorList>
            <person name="Klenk H.-P."/>
        </authorList>
    </citation>
    <scope>NUCLEOTIDE SEQUENCE [LARGE SCALE GENOMIC DNA]</scope>
    <source>
        <strain evidence="3 4">DSM 102122</strain>
    </source>
</reference>
<evidence type="ECO:0008006" key="5">
    <source>
        <dbReference type="Google" id="ProtNLM"/>
    </source>
</evidence>
<keyword evidence="1" id="KW-0472">Membrane</keyword>
<feature type="chain" id="PRO_5039285000" description="Tandem-95 repeat protein" evidence="2">
    <location>
        <begin position="30"/>
        <end position="563"/>
    </location>
</feature>
<protein>
    <recommendedName>
        <fullName evidence="5">Tandem-95 repeat protein</fullName>
    </recommendedName>
</protein>
<dbReference type="AlphaFoldDB" id="A0A7W9GUY8"/>
<name>A0A7W9GUY8_9ACTN</name>
<dbReference type="Gene3D" id="2.60.40.2810">
    <property type="match status" value="1"/>
</dbReference>
<keyword evidence="4" id="KW-1185">Reference proteome</keyword>
<dbReference type="Proteomes" id="UP000542813">
    <property type="component" value="Unassembled WGS sequence"/>
</dbReference>
<sequence>MRKTLHRASRVLATAGLCAGLAFSGSAVATAEPATGTGTQANLLYSVNGSAFSDTLTAQRGDVVTARLFYNTTKATNVTDASLTTQIPDGFTYVPGSTRNVLAPSGDLAAGIAGTETKIATIDDSVWSGGDLQVSPSAGFYGEPNDSQTGLLRMGLKRYLNFNQCQWFATDNSIDRISSAVPTPNGNFSAHTNVSNTAQTTPDCTTVSAGFTLNTNQSTVLAFDLLGTRYFNLTQCQWYDPDNSIDRITNWLPTPNGNWSAISNVSNTADTTANCNTPTSALTLNPNQSTVLPLDLTSGRYLNLTQCQWNSTEDTTDRITSLVPTPNGNWSAGTNVSNTAGTTPNCTTSAGSQGDLALNPNQSDVLPLDLSDTTRGEGYIQFAFTSDAPVAASCDAPVSLPETTSTNTGTLNGAGTGSPESSATVTLEAYADTADDCPLSAIDDEATTIRYTPKEIDVLGNDTVPSGVTPTVTGPTSGPANGSVAYNGDGTFTYTANRGFLGPDSFTYTITDGAGNTSVATVTVIVTDENGKFPLVTPLMAAAAGVLGIGYLGLRRRREAASH</sequence>
<dbReference type="Pfam" id="PF17963">
    <property type="entry name" value="Big_9"/>
    <property type="match status" value="1"/>
</dbReference>
<evidence type="ECO:0000313" key="3">
    <source>
        <dbReference type="EMBL" id="MBB5790254.1"/>
    </source>
</evidence>
<organism evidence="3 4">
    <name type="scientific">Jiangella mangrovi</name>
    <dbReference type="NCBI Taxonomy" id="1524084"/>
    <lineage>
        <taxon>Bacteria</taxon>
        <taxon>Bacillati</taxon>
        <taxon>Actinomycetota</taxon>
        <taxon>Actinomycetes</taxon>
        <taxon>Jiangellales</taxon>
        <taxon>Jiangellaceae</taxon>
        <taxon>Jiangella</taxon>
    </lineage>
</organism>
<proteinExistence type="predicted"/>
<keyword evidence="2" id="KW-0732">Signal</keyword>
<feature type="signal peptide" evidence="2">
    <location>
        <begin position="1"/>
        <end position="29"/>
    </location>
</feature>
<dbReference type="RefSeq" id="WP_184826186.1">
    <property type="nucleotide sequence ID" value="NZ_JACHMM010000001.1"/>
</dbReference>
<evidence type="ECO:0000256" key="2">
    <source>
        <dbReference type="SAM" id="SignalP"/>
    </source>
</evidence>
<dbReference type="EMBL" id="JACHMM010000001">
    <property type="protein sequence ID" value="MBB5790254.1"/>
    <property type="molecule type" value="Genomic_DNA"/>
</dbReference>
<feature type="transmembrane region" description="Helical" evidence="1">
    <location>
        <begin position="535"/>
        <end position="554"/>
    </location>
</feature>
<gene>
    <name evidence="3" type="ORF">HD601_004829</name>
</gene>
<accession>A0A7W9GUY8</accession>